<keyword evidence="5" id="KW-0472">Membrane</keyword>
<keyword evidence="4" id="KW-1133">Transmembrane helix</keyword>
<evidence type="ECO:0000256" key="6">
    <source>
        <dbReference type="SAM" id="MobiDB-lite"/>
    </source>
</evidence>
<keyword evidence="7" id="KW-1185">Reference proteome</keyword>
<comment type="similarity">
    <text evidence="2">Belongs to the IFI6/IFI27 family.</text>
</comment>
<dbReference type="Pfam" id="PF06140">
    <property type="entry name" value="Ifi-6-16"/>
    <property type="match status" value="1"/>
</dbReference>
<feature type="compositionally biased region" description="Acidic residues" evidence="6">
    <location>
        <begin position="86"/>
        <end position="96"/>
    </location>
</feature>
<dbReference type="WBParaSite" id="PSAMB.scaffold8410size6258.g31371.t1">
    <property type="protein sequence ID" value="PSAMB.scaffold8410size6258.g31371.t1"/>
    <property type="gene ID" value="PSAMB.scaffold8410size6258.g31371"/>
</dbReference>
<evidence type="ECO:0000256" key="1">
    <source>
        <dbReference type="ARBA" id="ARBA00004141"/>
    </source>
</evidence>
<feature type="compositionally biased region" description="Basic and acidic residues" evidence="6">
    <location>
        <begin position="36"/>
        <end position="53"/>
    </location>
</feature>
<dbReference type="GO" id="GO:0016020">
    <property type="term" value="C:membrane"/>
    <property type="evidence" value="ECO:0007669"/>
    <property type="project" value="UniProtKB-SubCell"/>
</dbReference>
<dbReference type="AlphaFoldDB" id="A0A914XLE9"/>
<organism evidence="7 8">
    <name type="scientific">Plectus sambesii</name>
    <dbReference type="NCBI Taxonomy" id="2011161"/>
    <lineage>
        <taxon>Eukaryota</taxon>
        <taxon>Metazoa</taxon>
        <taxon>Ecdysozoa</taxon>
        <taxon>Nematoda</taxon>
        <taxon>Chromadorea</taxon>
        <taxon>Plectida</taxon>
        <taxon>Plectina</taxon>
        <taxon>Plectoidea</taxon>
        <taxon>Plectidae</taxon>
        <taxon>Plectus</taxon>
    </lineage>
</organism>
<feature type="compositionally biased region" description="Basic and acidic residues" evidence="6">
    <location>
        <begin position="67"/>
        <end position="78"/>
    </location>
</feature>
<dbReference type="InterPro" id="IPR038213">
    <property type="entry name" value="IFI6/IFI27-like_sf"/>
</dbReference>
<evidence type="ECO:0000256" key="5">
    <source>
        <dbReference type="ARBA" id="ARBA00023136"/>
    </source>
</evidence>
<evidence type="ECO:0000256" key="3">
    <source>
        <dbReference type="ARBA" id="ARBA00022692"/>
    </source>
</evidence>
<evidence type="ECO:0000313" key="8">
    <source>
        <dbReference type="WBParaSite" id="PSAMB.scaffold8410size6258.g31371.t1"/>
    </source>
</evidence>
<dbReference type="PANTHER" id="PTHR16932">
    <property type="entry name" value="INTERFERON ALPHA-INDUCIBLE PROTEIN 27"/>
    <property type="match status" value="1"/>
</dbReference>
<feature type="region of interest" description="Disordered" evidence="6">
    <location>
        <begin position="25"/>
        <end position="96"/>
    </location>
</feature>
<evidence type="ECO:0000256" key="2">
    <source>
        <dbReference type="ARBA" id="ARBA00007262"/>
    </source>
</evidence>
<keyword evidence="3" id="KW-0812">Transmembrane</keyword>
<sequence length="200" mass="20183">MFTVNCKLRPNAEAVLALAHDVTSTISNGGELGNKSQDENQRESVSERSEEYSPKLPATEAKNSATSEEHSSDIKQTEDLSSQAEANEENATEITEDVPNTYYRTMLTRKNATTAGIVVAAGVATALAAPVVAGAAVGALGFGATGVAAGSWAATMMAWGGGTVPAAVAVLQSVGAAGIAGGTQVYAGLAASGVAARLLR</sequence>
<dbReference type="InterPro" id="IPR009311">
    <property type="entry name" value="IFI6/IFI27-like"/>
</dbReference>
<protein>
    <submittedName>
        <fullName evidence="8">Uncharacterized protein</fullName>
    </submittedName>
</protein>
<dbReference type="Proteomes" id="UP000887566">
    <property type="component" value="Unplaced"/>
</dbReference>
<name>A0A914XLE9_9BILA</name>
<evidence type="ECO:0000313" key="7">
    <source>
        <dbReference type="Proteomes" id="UP000887566"/>
    </source>
</evidence>
<dbReference type="Gene3D" id="6.10.110.10">
    <property type="match status" value="1"/>
</dbReference>
<comment type="subcellular location">
    <subcellularLocation>
        <location evidence="1">Membrane</location>
        <topology evidence="1">Multi-pass membrane protein</topology>
    </subcellularLocation>
</comment>
<reference evidence="8" key="1">
    <citation type="submission" date="2022-11" db="UniProtKB">
        <authorList>
            <consortium name="WormBaseParasite"/>
        </authorList>
    </citation>
    <scope>IDENTIFICATION</scope>
</reference>
<accession>A0A914XLE9</accession>
<dbReference type="PANTHER" id="PTHR16932:SF18">
    <property type="entry name" value="INTERFERON, ALPHA-INDUCIBLE PROTEIN 27-LIKE 2"/>
    <property type="match status" value="1"/>
</dbReference>
<evidence type="ECO:0000256" key="4">
    <source>
        <dbReference type="ARBA" id="ARBA00022989"/>
    </source>
</evidence>
<proteinExistence type="inferred from homology"/>